<protein>
    <submittedName>
        <fullName evidence="2">Uncharacterized protein</fullName>
    </submittedName>
</protein>
<gene>
    <name evidence="2" type="ORF">KTC_04930</name>
</gene>
<evidence type="ECO:0000256" key="1">
    <source>
        <dbReference type="SAM" id="Phobius"/>
    </source>
</evidence>
<organism evidence="2">
    <name type="scientific">Thermosporothrix sp. COM3</name>
    <dbReference type="NCBI Taxonomy" id="2490863"/>
    <lineage>
        <taxon>Bacteria</taxon>
        <taxon>Bacillati</taxon>
        <taxon>Chloroflexota</taxon>
        <taxon>Ktedonobacteria</taxon>
        <taxon>Ktedonobacterales</taxon>
        <taxon>Thermosporotrichaceae</taxon>
        <taxon>Thermosporothrix</taxon>
    </lineage>
</organism>
<keyword evidence="1" id="KW-1133">Transmembrane helix</keyword>
<reference evidence="2" key="1">
    <citation type="submission" date="2018-12" db="EMBL/GenBank/DDBJ databases">
        <title>Novel natural products biosynthetic potential of the class Ktedonobacteria.</title>
        <authorList>
            <person name="Zheng Y."/>
            <person name="Saitou A."/>
            <person name="Wang C.M."/>
            <person name="Toyoda A."/>
            <person name="Minakuchi Y."/>
            <person name="Sekiguchi Y."/>
            <person name="Ueda K."/>
            <person name="Takano H."/>
            <person name="Sakai Y."/>
            <person name="Yokota A."/>
            <person name="Yabe S."/>
        </authorList>
    </citation>
    <scope>NUCLEOTIDE SEQUENCE</scope>
    <source>
        <strain evidence="2">COM3</strain>
    </source>
</reference>
<accession>A0A455SFH5</accession>
<evidence type="ECO:0000313" key="2">
    <source>
        <dbReference type="EMBL" id="BBH85742.1"/>
    </source>
</evidence>
<keyword evidence="1" id="KW-0812">Transmembrane</keyword>
<proteinExistence type="predicted"/>
<feature type="transmembrane region" description="Helical" evidence="1">
    <location>
        <begin position="124"/>
        <end position="145"/>
    </location>
</feature>
<sequence>MIRQHTAQDGSPLSGFDPSKKSARLSSYFLLQLALLFALAFLVMTLDMYRSSGPLAFITFSILLLALVLIIIYFNSYNRKRLQKLQQARASALHSQRYLGRLRPLAEQERPALPWTLPQPPDSILFIVVPLLAVANTFLLYLVTLPLPVYTFVAVMPQIQATLPYARTALLLLTPLLFIANIPLFRSIKAYRYPALDVTSDGIVAQYPGQRIITIPWHEIHYAALIIDPHYPGFTFLEISDGSNAIDLWSPMSPFFLLSTNRIQSYLKQVTYLFLLIEEKSGKRLLELELPSKKQPNKDYKSPLKYGMLLEERHDDAR</sequence>
<feature type="transmembrane region" description="Helical" evidence="1">
    <location>
        <begin position="55"/>
        <end position="74"/>
    </location>
</feature>
<feature type="transmembrane region" description="Helical" evidence="1">
    <location>
        <begin position="28"/>
        <end position="49"/>
    </location>
</feature>
<dbReference type="AlphaFoldDB" id="A0A455SFH5"/>
<keyword evidence="1" id="KW-0472">Membrane</keyword>
<dbReference type="EMBL" id="AP019376">
    <property type="protein sequence ID" value="BBH85742.1"/>
    <property type="molecule type" value="Genomic_DNA"/>
</dbReference>
<name>A0A455SFH5_9CHLR</name>
<feature type="transmembrane region" description="Helical" evidence="1">
    <location>
        <begin position="165"/>
        <end position="185"/>
    </location>
</feature>